<comment type="PTM">
    <text evidence="8">Binds 2 heme c groups covalently per subunit.</text>
</comment>
<evidence type="ECO:0000256" key="3">
    <source>
        <dbReference type="ARBA" id="ARBA00022617"/>
    </source>
</evidence>
<feature type="binding site" description="covalent" evidence="8">
    <location>
        <position position="124"/>
    </location>
    <ligand>
        <name>heme c</name>
        <dbReference type="ChEBI" id="CHEBI:61717"/>
        <label>2</label>
    </ligand>
</feature>
<dbReference type="EMBL" id="WIND01000008">
    <property type="protein sequence ID" value="MSU90265.1"/>
    <property type="molecule type" value="Genomic_DNA"/>
</dbReference>
<dbReference type="InterPro" id="IPR024167">
    <property type="entry name" value="Cytochrome_c4-like"/>
</dbReference>
<organism evidence="12 13">
    <name type="scientific">Halovulum marinum</name>
    <dbReference type="NCBI Taxonomy" id="2662447"/>
    <lineage>
        <taxon>Bacteria</taxon>
        <taxon>Pseudomonadati</taxon>
        <taxon>Pseudomonadota</taxon>
        <taxon>Alphaproteobacteria</taxon>
        <taxon>Rhodobacterales</taxon>
        <taxon>Paracoccaceae</taxon>
        <taxon>Halovulum</taxon>
    </lineage>
</organism>
<evidence type="ECO:0000256" key="6">
    <source>
        <dbReference type="ARBA" id="ARBA00022982"/>
    </source>
</evidence>
<feature type="chain" id="PRO_5027110414" description="Cytochrome c domain-containing protein" evidence="10">
    <location>
        <begin position="20"/>
        <end position="188"/>
    </location>
</feature>
<dbReference type="GO" id="GO:0005506">
    <property type="term" value="F:iron ion binding"/>
    <property type="evidence" value="ECO:0007669"/>
    <property type="project" value="InterPro"/>
</dbReference>
<reference evidence="12 13" key="1">
    <citation type="submission" date="2019-10" db="EMBL/GenBank/DDBJ databases">
        <title>Cognatihalovulum marinum gen. nov. sp. nov., a new member of the family Rhodobacteraceae isolated from deep seawater of the Northwest Indian Ocean.</title>
        <authorList>
            <person name="Ruan C."/>
            <person name="Wang J."/>
            <person name="Zheng X."/>
            <person name="Song L."/>
            <person name="Zhu Y."/>
            <person name="Huang Y."/>
            <person name="Lu Z."/>
            <person name="Du W."/>
            <person name="Huang L."/>
            <person name="Dai X."/>
        </authorList>
    </citation>
    <scope>NUCLEOTIDE SEQUENCE [LARGE SCALE GENOMIC DNA]</scope>
    <source>
        <strain evidence="12 13">2CG4</strain>
    </source>
</reference>
<evidence type="ECO:0000256" key="10">
    <source>
        <dbReference type="SAM" id="SignalP"/>
    </source>
</evidence>
<evidence type="ECO:0000259" key="11">
    <source>
        <dbReference type="PROSITE" id="PS51007"/>
    </source>
</evidence>
<protein>
    <recommendedName>
        <fullName evidence="11">Cytochrome c domain-containing protein</fullName>
    </recommendedName>
</protein>
<dbReference type="PIRSF" id="PIRSF000005">
    <property type="entry name" value="Cytochrome_c4"/>
    <property type="match status" value="1"/>
</dbReference>
<evidence type="ECO:0000256" key="1">
    <source>
        <dbReference type="ARBA" id="ARBA00004418"/>
    </source>
</evidence>
<keyword evidence="5" id="KW-0574">Periplasm</keyword>
<dbReference type="GO" id="GO:0042597">
    <property type="term" value="C:periplasmic space"/>
    <property type="evidence" value="ECO:0007669"/>
    <property type="project" value="UniProtKB-SubCell"/>
</dbReference>
<dbReference type="SUPFAM" id="SSF46626">
    <property type="entry name" value="Cytochrome c"/>
    <property type="match status" value="2"/>
</dbReference>
<keyword evidence="10" id="KW-0732">Signal</keyword>
<dbReference type="RefSeq" id="WP_154446754.1">
    <property type="nucleotide sequence ID" value="NZ_WIND01000008.1"/>
</dbReference>
<evidence type="ECO:0000256" key="7">
    <source>
        <dbReference type="ARBA" id="ARBA00023004"/>
    </source>
</evidence>
<dbReference type="GO" id="GO:0009055">
    <property type="term" value="F:electron transfer activity"/>
    <property type="evidence" value="ECO:0007669"/>
    <property type="project" value="InterPro"/>
</dbReference>
<keyword evidence="4 9" id="KW-0479">Metal-binding</keyword>
<keyword evidence="13" id="KW-1185">Reference proteome</keyword>
<dbReference type="PROSITE" id="PS51007">
    <property type="entry name" value="CYTC"/>
    <property type="match status" value="2"/>
</dbReference>
<feature type="binding site" description="covalent" evidence="8">
    <location>
        <position position="33"/>
    </location>
    <ligand>
        <name>heme c</name>
        <dbReference type="ChEBI" id="CHEBI:61717"/>
        <label>1</label>
    </ligand>
</feature>
<name>A0A6L5Z2F9_9RHOB</name>
<feature type="domain" description="Cytochrome c" evidence="11">
    <location>
        <begin position="105"/>
        <end position="188"/>
    </location>
</feature>
<evidence type="ECO:0000256" key="8">
    <source>
        <dbReference type="PIRSR" id="PIRSR000005-1"/>
    </source>
</evidence>
<dbReference type="GO" id="GO:0020037">
    <property type="term" value="F:heme binding"/>
    <property type="evidence" value="ECO:0007669"/>
    <property type="project" value="InterPro"/>
</dbReference>
<evidence type="ECO:0000313" key="12">
    <source>
        <dbReference type="EMBL" id="MSU90265.1"/>
    </source>
</evidence>
<dbReference type="PANTHER" id="PTHR33751:SF9">
    <property type="entry name" value="CYTOCHROME C4"/>
    <property type="match status" value="1"/>
</dbReference>
<feature type="binding site" description="axial binding residue" evidence="9">
    <location>
        <position position="128"/>
    </location>
    <ligand>
        <name>heme c</name>
        <dbReference type="ChEBI" id="CHEBI:61717"/>
        <label>2</label>
    </ligand>
    <ligandPart>
        <name>Fe</name>
        <dbReference type="ChEBI" id="CHEBI:18248"/>
    </ligandPart>
</feature>
<feature type="binding site" description="axial binding residue" evidence="9">
    <location>
        <position position="37"/>
    </location>
    <ligand>
        <name>heme c</name>
        <dbReference type="ChEBI" id="CHEBI:61717"/>
        <label>1</label>
    </ligand>
    <ligandPart>
        <name>Fe</name>
        <dbReference type="ChEBI" id="CHEBI:18248"/>
    </ligandPart>
</feature>
<keyword evidence="6" id="KW-0249">Electron transport</keyword>
<comment type="subcellular location">
    <subcellularLocation>
        <location evidence="1">Periplasm</location>
    </subcellularLocation>
</comment>
<dbReference type="AlphaFoldDB" id="A0A6L5Z2F9"/>
<keyword evidence="2" id="KW-0813">Transport</keyword>
<evidence type="ECO:0000256" key="5">
    <source>
        <dbReference type="ARBA" id="ARBA00022764"/>
    </source>
</evidence>
<dbReference type="PANTHER" id="PTHR33751">
    <property type="entry name" value="CBB3-TYPE CYTOCHROME C OXIDASE SUBUNIT FIXP"/>
    <property type="match status" value="1"/>
</dbReference>
<dbReference type="InterPro" id="IPR036909">
    <property type="entry name" value="Cyt_c-like_dom_sf"/>
</dbReference>
<dbReference type="InterPro" id="IPR050597">
    <property type="entry name" value="Cytochrome_c_Oxidase_Subunit"/>
</dbReference>
<accession>A0A6L5Z2F9</accession>
<feature type="binding site" description="axial binding residue" evidence="9">
    <location>
        <position position="76"/>
    </location>
    <ligand>
        <name>heme c</name>
        <dbReference type="ChEBI" id="CHEBI:61717"/>
        <label>1</label>
    </ligand>
    <ligandPart>
        <name>Fe</name>
        <dbReference type="ChEBI" id="CHEBI:18248"/>
    </ligandPart>
</feature>
<proteinExistence type="predicted"/>
<evidence type="ECO:0000313" key="13">
    <source>
        <dbReference type="Proteomes" id="UP000474957"/>
    </source>
</evidence>
<feature type="domain" description="Cytochrome c" evidence="11">
    <location>
        <begin position="10"/>
        <end position="99"/>
    </location>
</feature>
<evidence type="ECO:0000256" key="4">
    <source>
        <dbReference type="ARBA" id="ARBA00022723"/>
    </source>
</evidence>
<keyword evidence="3 8" id="KW-0349">Heme</keyword>
<dbReference type="Proteomes" id="UP000474957">
    <property type="component" value="Unassembled WGS sequence"/>
</dbReference>
<feature type="binding site" description="covalent" evidence="8">
    <location>
        <position position="127"/>
    </location>
    <ligand>
        <name>heme c</name>
        <dbReference type="ChEBI" id="CHEBI:61717"/>
        <label>2</label>
    </ligand>
</feature>
<dbReference type="InterPro" id="IPR009056">
    <property type="entry name" value="Cyt_c-like_dom"/>
</dbReference>
<gene>
    <name evidence="12" type="ORF">GE300_11645</name>
</gene>
<feature type="binding site" description="covalent" evidence="8">
    <location>
        <position position="36"/>
    </location>
    <ligand>
        <name>heme c</name>
        <dbReference type="ChEBI" id="CHEBI:61717"/>
        <label>1</label>
    </ligand>
</feature>
<feature type="signal peptide" evidence="10">
    <location>
        <begin position="1"/>
        <end position="19"/>
    </location>
</feature>
<evidence type="ECO:0000256" key="9">
    <source>
        <dbReference type="PIRSR" id="PIRSR000005-2"/>
    </source>
</evidence>
<sequence length="188" mass="20428">MRTILGGLSACLAAGPGLAQDAAFDVEAEAQICAGCHGEAGMPVDETTPIIWGQEYFYIYTQLRDYAAARREHEVMTGIAAEYDRDQAKQLAEYYAAKDWPAIQAATEEGDARLANAGITGGQCSACHGKWEGDSRIPRAAGQQPAYLEQTMKDFKNEVRMNAPDKISTMKQLDDATIEALARYLASL</sequence>
<keyword evidence="7 9" id="KW-0408">Iron</keyword>
<evidence type="ECO:0000256" key="2">
    <source>
        <dbReference type="ARBA" id="ARBA00022448"/>
    </source>
</evidence>
<comment type="caution">
    <text evidence="12">The sequence shown here is derived from an EMBL/GenBank/DDBJ whole genome shotgun (WGS) entry which is preliminary data.</text>
</comment>
<dbReference type="Gene3D" id="1.10.760.10">
    <property type="entry name" value="Cytochrome c-like domain"/>
    <property type="match status" value="2"/>
</dbReference>